<keyword evidence="3" id="KW-1185">Reference proteome</keyword>
<sequence length="262" mass="27653">MTTITYDLQTEAGHSWVEAGSGAPLVLVHGIGGTTDNWSPVLEALAQRYHVLAWSFPGYNGARALTSPRPEAEDYADRLADFLRRRGIGPARVVGHSLGAVVVAALAGSCRELVSRLDLICPVVGAGNLPEAARAATQAARADEIRSGGMQQFAEARTESIVGPTAEDQDLRQIIATMAEIPAESYLQAWHMLCAADLLRLLVPGVLPVQVIGGDLDPVAPPDAVQSVAERLGVSPIILPGIGHFPTYEARDVLVDLLTAGL</sequence>
<dbReference type="Proteomes" id="UP000231553">
    <property type="component" value="Unassembled WGS sequence"/>
</dbReference>
<reference evidence="2 3" key="1">
    <citation type="journal article" date="2018" name="Int. J. Syst. Evol. Microbiol.">
        <title>Pseudooceanicola lipolyticus sp. nov., a marine alphaproteobacterium, reclassification of Oceanicola flagellatus as Pseudooceanicola flagellatus comb. nov. and emended description of the genus Pseudooceanicola.</title>
        <authorList>
            <person name="Huang M.-M."/>
            <person name="Guo L.-L."/>
            <person name="Wu Y.-H."/>
            <person name="Lai Q.-L."/>
            <person name="Shao Z.-Z."/>
            <person name="Wang C.-S."/>
            <person name="Wu M."/>
            <person name="Xu X.-W."/>
        </authorList>
    </citation>
    <scope>NUCLEOTIDE SEQUENCE [LARGE SCALE GENOMIC DNA]</scope>
    <source>
        <strain evidence="2 3">157</strain>
    </source>
</reference>
<dbReference type="AlphaFoldDB" id="A0A2M8J5F4"/>
<evidence type="ECO:0000313" key="3">
    <source>
        <dbReference type="Proteomes" id="UP000231553"/>
    </source>
</evidence>
<accession>A0A2M8J5F4</accession>
<name>A0A2M8J5F4_9RHOB</name>
<dbReference type="PANTHER" id="PTHR46438">
    <property type="entry name" value="ALPHA/BETA-HYDROLASES SUPERFAMILY PROTEIN"/>
    <property type="match status" value="1"/>
</dbReference>
<protein>
    <recommendedName>
        <fullName evidence="1">AB hydrolase-1 domain-containing protein</fullName>
    </recommendedName>
</protein>
<evidence type="ECO:0000313" key="2">
    <source>
        <dbReference type="EMBL" id="PJE38003.1"/>
    </source>
</evidence>
<organism evidence="2 3">
    <name type="scientific">Pseudooceanicola lipolyticus</name>
    <dbReference type="NCBI Taxonomy" id="2029104"/>
    <lineage>
        <taxon>Bacteria</taxon>
        <taxon>Pseudomonadati</taxon>
        <taxon>Pseudomonadota</taxon>
        <taxon>Alphaproteobacteria</taxon>
        <taxon>Rhodobacterales</taxon>
        <taxon>Paracoccaceae</taxon>
        <taxon>Pseudooceanicola</taxon>
    </lineage>
</organism>
<dbReference type="OrthoDB" id="9804723at2"/>
<gene>
    <name evidence="2" type="ORF">CVM52_04305</name>
</gene>
<proteinExistence type="predicted"/>
<comment type="caution">
    <text evidence="2">The sequence shown here is derived from an EMBL/GenBank/DDBJ whole genome shotgun (WGS) entry which is preliminary data.</text>
</comment>
<dbReference type="RefSeq" id="WP_100161368.1">
    <property type="nucleotide sequence ID" value="NZ_PGTB01000006.1"/>
</dbReference>
<dbReference type="Gene3D" id="3.40.50.1820">
    <property type="entry name" value="alpha/beta hydrolase"/>
    <property type="match status" value="1"/>
</dbReference>
<dbReference type="EMBL" id="PGTB01000006">
    <property type="protein sequence ID" value="PJE38003.1"/>
    <property type="molecule type" value="Genomic_DNA"/>
</dbReference>
<dbReference type="InterPro" id="IPR029058">
    <property type="entry name" value="AB_hydrolase_fold"/>
</dbReference>
<evidence type="ECO:0000259" key="1">
    <source>
        <dbReference type="Pfam" id="PF12697"/>
    </source>
</evidence>
<dbReference type="SUPFAM" id="SSF53474">
    <property type="entry name" value="alpha/beta-Hydrolases"/>
    <property type="match status" value="1"/>
</dbReference>
<dbReference type="Pfam" id="PF12697">
    <property type="entry name" value="Abhydrolase_6"/>
    <property type="match status" value="1"/>
</dbReference>
<feature type="domain" description="AB hydrolase-1" evidence="1">
    <location>
        <begin position="25"/>
        <end position="256"/>
    </location>
</feature>
<dbReference type="InterPro" id="IPR000073">
    <property type="entry name" value="AB_hydrolase_1"/>
</dbReference>